<dbReference type="RefSeq" id="WP_264776081.1">
    <property type="nucleotide sequence ID" value="NZ_AP026560.1"/>
</dbReference>
<name>A0ABN6RA14_9DEIO</name>
<protein>
    <submittedName>
        <fullName evidence="1">Uncharacterized protein</fullName>
    </submittedName>
</protein>
<reference evidence="1" key="1">
    <citation type="submission" date="2022-07" db="EMBL/GenBank/DDBJ databases">
        <title>Complete Genome Sequence of the Radioresistant Bacterium Deinococcus aetherius ST0316, Isolated from the Air Dust collected in Lower Stratosphere above Japan.</title>
        <authorList>
            <person name="Satoh K."/>
            <person name="Hagiwara K."/>
            <person name="Katsumata K."/>
            <person name="Kubo A."/>
            <person name="Yokobori S."/>
            <person name="Yamagishi A."/>
            <person name="Oono Y."/>
            <person name="Narumi I."/>
        </authorList>
    </citation>
    <scope>NUCLEOTIDE SEQUENCE</scope>
    <source>
        <strain evidence="1">ST0316</strain>
    </source>
</reference>
<sequence>MALTYKIEPNLSGTENSKHSNAYWRILEDVAELIQAADSNWSTKDLEFDRERAERIVRLFEVNLRKKLDADYPENTLKNAIITYGSVDELVESLAIEGYPTLEDGEWYDVVPEFTSRFLNDVRSIGGRNKNYNFNDMTRLLQLLLDELGMVYVDPAENDLASKFYDMLKKNDLAPDSRWIELYPMKLYQNLSSSNDAIDKTTIKDSEGKRHVVYNFNPDNREKAYKEIEKMGVSRGSMNSIVKYILQDFPPLESRFIEFFDRSPF</sequence>
<gene>
    <name evidence="1" type="ORF">DAETH_01710</name>
</gene>
<evidence type="ECO:0000313" key="1">
    <source>
        <dbReference type="EMBL" id="BDP40202.1"/>
    </source>
</evidence>
<dbReference type="EMBL" id="AP026560">
    <property type="protein sequence ID" value="BDP40202.1"/>
    <property type="molecule type" value="Genomic_DNA"/>
</dbReference>
<proteinExistence type="predicted"/>
<accession>A0ABN6RA14</accession>
<keyword evidence="2" id="KW-1185">Reference proteome</keyword>
<organism evidence="1 2">
    <name type="scientific">Deinococcus aetherius</name>
    <dbReference type="NCBI Taxonomy" id="200252"/>
    <lineage>
        <taxon>Bacteria</taxon>
        <taxon>Thermotogati</taxon>
        <taxon>Deinococcota</taxon>
        <taxon>Deinococci</taxon>
        <taxon>Deinococcales</taxon>
        <taxon>Deinococcaceae</taxon>
        <taxon>Deinococcus</taxon>
    </lineage>
</organism>
<evidence type="ECO:0000313" key="2">
    <source>
        <dbReference type="Proteomes" id="UP001064971"/>
    </source>
</evidence>
<dbReference type="Proteomes" id="UP001064971">
    <property type="component" value="Chromosome"/>
</dbReference>